<dbReference type="RefSeq" id="WP_171510401.1">
    <property type="nucleotide sequence ID" value="NZ_CP053316.1"/>
</dbReference>
<name>A0A941GJ47_NIACI</name>
<gene>
    <name evidence="1" type="ORF">KD144_07640</name>
</gene>
<protein>
    <submittedName>
        <fullName evidence="1">Uncharacterized protein</fullName>
    </submittedName>
</protein>
<reference evidence="1" key="1">
    <citation type="submission" date="2021-04" db="EMBL/GenBank/DDBJ databases">
        <title>Genomic analysis of electroactive and textile dye degrading Bacillus circulans strain: DC10 isolated from constructed wetland-microbial fuel cells treating textile dye wastewaters.</title>
        <authorList>
            <person name="Patel D.U."/>
            <person name="Desai C.R."/>
        </authorList>
    </citation>
    <scope>NUCLEOTIDE SEQUENCE</scope>
    <source>
        <strain evidence="1">DC10</strain>
    </source>
</reference>
<comment type="caution">
    <text evidence="1">The sequence shown here is derived from an EMBL/GenBank/DDBJ whole genome shotgun (WGS) entry which is preliminary data.</text>
</comment>
<dbReference type="AlphaFoldDB" id="A0A941GJ47"/>
<evidence type="ECO:0000313" key="1">
    <source>
        <dbReference type="EMBL" id="MBR8669413.1"/>
    </source>
</evidence>
<accession>A0A941GJ47</accession>
<dbReference type="EMBL" id="JAGTPX010000006">
    <property type="protein sequence ID" value="MBR8669413.1"/>
    <property type="molecule type" value="Genomic_DNA"/>
</dbReference>
<sequence>MNRIEDLIDILNKRGWDYIIEKKGNIRFILENQEIICSKVDTEGIKKIIIDIINW</sequence>
<proteinExistence type="predicted"/>
<organism evidence="1">
    <name type="scientific">Niallia circulans</name>
    <name type="common">Bacillus circulans</name>
    <dbReference type="NCBI Taxonomy" id="1397"/>
    <lineage>
        <taxon>Bacteria</taxon>
        <taxon>Bacillati</taxon>
        <taxon>Bacillota</taxon>
        <taxon>Bacilli</taxon>
        <taxon>Bacillales</taxon>
        <taxon>Bacillaceae</taxon>
        <taxon>Niallia</taxon>
    </lineage>
</organism>